<organism evidence="10 11">
    <name type="scientific">Peptoniphilus koenoeneniae</name>
    <dbReference type="NCBI Taxonomy" id="507751"/>
    <lineage>
        <taxon>Bacteria</taxon>
        <taxon>Bacillati</taxon>
        <taxon>Bacillota</taxon>
        <taxon>Tissierellia</taxon>
        <taxon>Tissierellales</taxon>
        <taxon>Peptoniphilaceae</taxon>
        <taxon>Peptoniphilus</taxon>
    </lineage>
</organism>
<evidence type="ECO:0000259" key="9">
    <source>
        <dbReference type="PROSITE" id="PS51755"/>
    </source>
</evidence>
<evidence type="ECO:0000256" key="4">
    <source>
        <dbReference type="ARBA" id="ARBA00023125"/>
    </source>
</evidence>
<evidence type="ECO:0000256" key="1">
    <source>
        <dbReference type="ARBA" id="ARBA00022553"/>
    </source>
</evidence>
<accession>A0ABU0ARX5</accession>
<keyword evidence="5" id="KW-0804">Transcription</keyword>
<feature type="domain" description="Response regulatory" evidence="8">
    <location>
        <begin position="2"/>
        <end position="116"/>
    </location>
</feature>
<dbReference type="Gene3D" id="3.40.50.2300">
    <property type="match status" value="1"/>
</dbReference>
<gene>
    <name evidence="10" type="ORF">J2S72_000003</name>
</gene>
<reference evidence="10 11" key="1">
    <citation type="submission" date="2023-07" db="EMBL/GenBank/DDBJ databases">
        <title>Genomic Encyclopedia of Type Strains, Phase IV (KMG-IV): sequencing the most valuable type-strain genomes for metagenomic binning, comparative biology and taxonomic classification.</title>
        <authorList>
            <person name="Goeker M."/>
        </authorList>
    </citation>
    <scope>NUCLEOTIDE SEQUENCE [LARGE SCALE GENOMIC DNA]</scope>
    <source>
        <strain evidence="10 11">DSM 22616</strain>
    </source>
</reference>
<keyword evidence="11" id="KW-1185">Reference proteome</keyword>
<dbReference type="InterPro" id="IPR036388">
    <property type="entry name" value="WH-like_DNA-bd_sf"/>
</dbReference>
<dbReference type="GO" id="GO:0003677">
    <property type="term" value="F:DNA binding"/>
    <property type="evidence" value="ECO:0007669"/>
    <property type="project" value="UniProtKB-KW"/>
</dbReference>
<dbReference type="PANTHER" id="PTHR48111">
    <property type="entry name" value="REGULATOR OF RPOS"/>
    <property type="match status" value="1"/>
</dbReference>
<dbReference type="SUPFAM" id="SSF52172">
    <property type="entry name" value="CheY-like"/>
    <property type="match status" value="1"/>
</dbReference>
<protein>
    <submittedName>
        <fullName evidence="10">DNA-binding response OmpR family regulator</fullName>
    </submittedName>
</protein>
<evidence type="ECO:0000313" key="10">
    <source>
        <dbReference type="EMBL" id="MDQ0274007.1"/>
    </source>
</evidence>
<dbReference type="Pfam" id="PF00486">
    <property type="entry name" value="Trans_reg_C"/>
    <property type="match status" value="1"/>
</dbReference>
<feature type="DNA-binding region" description="OmpR/PhoB-type" evidence="7">
    <location>
        <begin position="124"/>
        <end position="222"/>
    </location>
</feature>
<dbReference type="PROSITE" id="PS50110">
    <property type="entry name" value="RESPONSE_REGULATORY"/>
    <property type="match status" value="1"/>
</dbReference>
<sequence>MKILVVEDEKDLNKIIVKHLLKQDFIVDYAYNGLEALDFVAYTKYDLIILDIMMPEMDGFEFAKKIRDEENDTPILFLTAKDTIEDRVRGLDLGGDDYLIKPFDFKELLARIRAIVRRKNGESSNIIRVFDLSVDINKKQVKRGSKLIDLTAKEYQVLEYLLRNKNQILTRENIRDGVWPYDSSAESNVIDVLIKNIRKKIDIENSNKLITTKRGLGYGIFDQ</sequence>
<evidence type="ECO:0000256" key="2">
    <source>
        <dbReference type="ARBA" id="ARBA00023012"/>
    </source>
</evidence>
<feature type="domain" description="OmpR/PhoB-type" evidence="9">
    <location>
        <begin position="124"/>
        <end position="222"/>
    </location>
</feature>
<dbReference type="CDD" id="cd00383">
    <property type="entry name" value="trans_reg_C"/>
    <property type="match status" value="1"/>
</dbReference>
<evidence type="ECO:0000256" key="7">
    <source>
        <dbReference type="PROSITE-ProRule" id="PRU01091"/>
    </source>
</evidence>
<evidence type="ECO:0000259" key="8">
    <source>
        <dbReference type="PROSITE" id="PS50110"/>
    </source>
</evidence>
<proteinExistence type="predicted"/>
<keyword evidence="2" id="KW-0902">Two-component regulatory system</keyword>
<dbReference type="InterPro" id="IPR001867">
    <property type="entry name" value="OmpR/PhoB-type_DNA-bd"/>
</dbReference>
<dbReference type="EMBL" id="JAUSTN010000001">
    <property type="protein sequence ID" value="MDQ0274007.1"/>
    <property type="molecule type" value="Genomic_DNA"/>
</dbReference>
<dbReference type="InterPro" id="IPR001789">
    <property type="entry name" value="Sig_transdc_resp-reg_receiver"/>
</dbReference>
<evidence type="ECO:0000256" key="3">
    <source>
        <dbReference type="ARBA" id="ARBA00023015"/>
    </source>
</evidence>
<dbReference type="Gene3D" id="6.10.250.690">
    <property type="match status" value="1"/>
</dbReference>
<feature type="modified residue" description="4-aspartylphosphate" evidence="6">
    <location>
        <position position="51"/>
    </location>
</feature>
<evidence type="ECO:0000313" key="11">
    <source>
        <dbReference type="Proteomes" id="UP001236559"/>
    </source>
</evidence>
<evidence type="ECO:0000256" key="5">
    <source>
        <dbReference type="ARBA" id="ARBA00023163"/>
    </source>
</evidence>
<dbReference type="InterPro" id="IPR011006">
    <property type="entry name" value="CheY-like_superfamily"/>
</dbReference>
<dbReference type="Gene3D" id="1.10.10.10">
    <property type="entry name" value="Winged helix-like DNA-binding domain superfamily/Winged helix DNA-binding domain"/>
    <property type="match status" value="1"/>
</dbReference>
<evidence type="ECO:0000256" key="6">
    <source>
        <dbReference type="PROSITE-ProRule" id="PRU00169"/>
    </source>
</evidence>
<keyword evidence="1 6" id="KW-0597">Phosphoprotein</keyword>
<dbReference type="SMART" id="SM00448">
    <property type="entry name" value="REC"/>
    <property type="match status" value="1"/>
</dbReference>
<dbReference type="Pfam" id="PF00072">
    <property type="entry name" value="Response_reg"/>
    <property type="match status" value="1"/>
</dbReference>
<dbReference type="CDD" id="cd17625">
    <property type="entry name" value="REC_OmpR_DrrD-like"/>
    <property type="match status" value="1"/>
</dbReference>
<dbReference type="RefSeq" id="WP_307494794.1">
    <property type="nucleotide sequence ID" value="NZ_JAUSTN010000001.1"/>
</dbReference>
<keyword evidence="4 7" id="KW-0238">DNA-binding</keyword>
<comment type="caution">
    <text evidence="10">The sequence shown here is derived from an EMBL/GenBank/DDBJ whole genome shotgun (WGS) entry which is preliminary data.</text>
</comment>
<dbReference type="SMART" id="SM00862">
    <property type="entry name" value="Trans_reg_C"/>
    <property type="match status" value="1"/>
</dbReference>
<dbReference type="PROSITE" id="PS51755">
    <property type="entry name" value="OMPR_PHOB"/>
    <property type="match status" value="1"/>
</dbReference>
<dbReference type="PANTHER" id="PTHR48111:SF22">
    <property type="entry name" value="REGULATOR OF RPOS"/>
    <property type="match status" value="1"/>
</dbReference>
<dbReference type="Proteomes" id="UP001236559">
    <property type="component" value="Unassembled WGS sequence"/>
</dbReference>
<name>A0ABU0ARX5_9FIRM</name>
<keyword evidence="3" id="KW-0805">Transcription regulation</keyword>
<dbReference type="InterPro" id="IPR039420">
    <property type="entry name" value="WalR-like"/>
</dbReference>